<dbReference type="OMA" id="MMEYVAI"/>
<dbReference type="InterPro" id="IPR014782">
    <property type="entry name" value="Peptidase_M1_dom"/>
</dbReference>
<evidence type="ECO:0000256" key="5">
    <source>
        <dbReference type="ARBA" id="ARBA00022801"/>
    </source>
</evidence>
<dbReference type="GO" id="GO:0070006">
    <property type="term" value="F:metalloaminopeptidase activity"/>
    <property type="evidence" value="ECO:0000318"/>
    <property type="project" value="GO_Central"/>
</dbReference>
<dbReference type="GO" id="GO:0006508">
    <property type="term" value="P:proteolysis"/>
    <property type="evidence" value="ECO:0000318"/>
    <property type="project" value="GO_Central"/>
</dbReference>
<dbReference type="SUPFAM" id="SSF55486">
    <property type="entry name" value="Metalloproteases ('zincins'), catalytic domain"/>
    <property type="match status" value="1"/>
</dbReference>
<dbReference type="AlphaFoldDB" id="F6YUT1"/>
<dbReference type="InterPro" id="IPR045357">
    <property type="entry name" value="Aminopeptidase_N-like_N"/>
</dbReference>
<keyword evidence="6 9" id="KW-0862">Zinc</keyword>
<evidence type="ECO:0000256" key="11">
    <source>
        <dbReference type="RuleBase" id="RU364040"/>
    </source>
</evidence>
<dbReference type="InterPro" id="IPR027268">
    <property type="entry name" value="Peptidase_M4/M1_CTD_sf"/>
</dbReference>
<reference evidence="16" key="1">
    <citation type="journal article" date="2002" name="Science">
        <title>The draft genome of Ciona intestinalis: insights into chordate and vertebrate origins.</title>
        <authorList>
            <person name="Dehal P."/>
            <person name="Satou Y."/>
            <person name="Campbell R.K."/>
            <person name="Chapman J."/>
            <person name="Degnan B."/>
            <person name="De Tomaso A."/>
            <person name="Davidson B."/>
            <person name="Di Gregorio A."/>
            <person name="Gelpke M."/>
            <person name="Goodstein D.M."/>
            <person name="Harafuji N."/>
            <person name="Hastings K.E."/>
            <person name="Ho I."/>
            <person name="Hotta K."/>
            <person name="Huang W."/>
            <person name="Kawashima T."/>
            <person name="Lemaire P."/>
            <person name="Martinez D."/>
            <person name="Meinertzhagen I.A."/>
            <person name="Necula S."/>
            <person name="Nonaka M."/>
            <person name="Putnam N."/>
            <person name="Rash S."/>
            <person name="Saiga H."/>
            <person name="Satake M."/>
            <person name="Terry A."/>
            <person name="Yamada L."/>
            <person name="Wang H.G."/>
            <person name="Awazu S."/>
            <person name="Azumi K."/>
            <person name="Boore J."/>
            <person name="Branno M."/>
            <person name="Chin-Bow S."/>
            <person name="DeSantis R."/>
            <person name="Doyle S."/>
            <person name="Francino P."/>
            <person name="Keys D.N."/>
            <person name="Haga S."/>
            <person name="Hayashi H."/>
            <person name="Hino K."/>
            <person name="Imai K.S."/>
            <person name="Inaba K."/>
            <person name="Kano S."/>
            <person name="Kobayashi K."/>
            <person name="Kobayashi M."/>
            <person name="Lee B.I."/>
            <person name="Makabe K.W."/>
            <person name="Manohar C."/>
            <person name="Matassi G."/>
            <person name="Medina M."/>
            <person name="Mochizuki Y."/>
            <person name="Mount S."/>
            <person name="Morishita T."/>
            <person name="Miura S."/>
            <person name="Nakayama A."/>
            <person name="Nishizaka S."/>
            <person name="Nomoto H."/>
            <person name="Ohta F."/>
            <person name="Oishi K."/>
            <person name="Rigoutsos I."/>
            <person name="Sano M."/>
            <person name="Sasaki A."/>
            <person name="Sasakura Y."/>
            <person name="Shoguchi E."/>
            <person name="Shin-i T."/>
            <person name="Spagnuolo A."/>
            <person name="Stainier D."/>
            <person name="Suzuki M.M."/>
            <person name="Tassy O."/>
            <person name="Takatori N."/>
            <person name="Tokuoka M."/>
            <person name="Yagi K."/>
            <person name="Yoshizaki F."/>
            <person name="Wada S."/>
            <person name="Zhang C."/>
            <person name="Hyatt P.D."/>
            <person name="Larimer F."/>
            <person name="Detter C."/>
            <person name="Doggett N."/>
            <person name="Glavina T."/>
            <person name="Hawkins T."/>
            <person name="Richardson P."/>
            <person name="Lucas S."/>
            <person name="Kohara Y."/>
            <person name="Levine M."/>
            <person name="Satoh N."/>
            <person name="Rokhsar D.S."/>
        </authorList>
    </citation>
    <scope>NUCLEOTIDE SEQUENCE [LARGE SCALE GENOMIC DNA]</scope>
</reference>
<dbReference type="PRINTS" id="PR00756">
    <property type="entry name" value="ALADIPTASE"/>
</dbReference>
<evidence type="ECO:0000259" key="12">
    <source>
        <dbReference type="Pfam" id="PF01433"/>
    </source>
</evidence>
<dbReference type="GeneTree" id="ENSGT00940000155246"/>
<dbReference type="Gene3D" id="2.60.40.1730">
    <property type="entry name" value="tricorn interacting facor f3 domain"/>
    <property type="match status" value="1"/>
</dbReference>
<keyword evidence="4 9" id="KW-0479">Metal-binding</keyword>
<reference evidence="15" key="2">
    <citation type="journal article" date="2008" name="Genome Biol.">
        <title>Improved genome assembly and evidence-based global gene model set for the chordate Ciona intestinalis: new insight into intron and operon populations.</title>
        <authorList>
            <person name="Satou Y."/>
            <person name="Mineta K."/>
            <person name="Ogasawara M."/>
            <person name="Sasakura Y."/>
            <person name="Shoguchi E."/>
            <person name="Ueno K."/>
            <person name="Yamada L."/>
            <person name="Matsumoto J."/>
            <person name="Wasserscheid J."/>
            <person name="Dewar K."/>
            <person name="Wiley G.B."/>
            <person name="Macmil S.L."/>
            <person name="Roe B.A."/>
            <person name="Zeller R.W."/>
            <person name="Hastings K.E."/>
            <person name="Lemaire P."/>
            <person name="Lindquist E."/>
            <person name="Endo T."/>
            <person name="Hotta K."/>
            <person name="Inaba K."/>
        </authorList>
    </citation>
    <scope>NUCLEOTIDE SEQUENCE [LARGE SCALE GENOMIC DNA]</scope>
    <source>
        <strain evidence="15">wild type</strain>
    </source>
</reference>
<comment type="similarity">
    <text evidence="1 11">Belongs to the peptidase M1 family.</text>
</comment>
<dbReference type="SUPFAM" id="SSF63737">
    <property type="entry name" value="Leukotriene A4 hydrolase N-terminal domain"/>
    <property type="match status" value="1"/>
</dbReference>
<evidence type="ECO:0000256" key="3">
    <source>
        <dbReference type="ARBA" id="ARBA00022670"/>
    </source>
</evidence>
<dbReference type="InterPro" id="IPR034016">
    <property type="entry name" value="M1_APN-typ"/>
</dbReference>
<dbReference type="GO" id="GO:0005576">
    <property type="term" value="C:extracellular region"/>
    <property type="evidence" value="ECO:0000318"/>
    <property type="project" value="GO_Central"/>
</dbReference>
<dbReference type="Ensembl" id="ENSCINT00000014130.3">
    <property type="protein sequence ID" value="ENSCINP00000014130.3"/>
    <property type="gene ID" value="ENSCING00000006862.3"/>
</dbReference>
<keyword evidence="16" id="KW-1185">Reference proteome</keyword>
<feature type="site" description="Transition state stabilizer" evidence="10">
    <location>
        <position position="440"/>
    </location>
</feature>
<dbReference type="PANTHER" id="PTHR11533:SF174">
    <property type="entry name" value="PUROMYCIN-SENSITIVE AMINOPEPTIDASE-RELATED"/>
    <property type="match status" value="1"/>
</dbReference>
<evidence type="ECO:0000259" key="14">
    <source>
        <dbReference type="Pfam" id="PF17900"/>
    </source>
</evidence>
<dbReference type="InterPro" id="IPR001930">
    <property type="entry name" value="Peptidase_M1"/>
</dbReference>
<feature type="binding site" evidence="9">
    <location>
        <position position="354"/>
    </location>
    <ligand>
        <name>Zn(2+)</name>
        <dbReference type="ChEBI" id="CHEBI:29105"/>
        <note>catalytic</note>
    </ligand>
</feature>
<dbReference type="STRING" id="7719.ENSCINP00000014130"/>
<keyword evidence="2 11" id="KW-0031">Aminopeptidase</keyword>
<dbReference type="MEROPS" id="M01.010"/>
<organism evidence="15 16">
    <name type="scientific">Ciona intestinalis</name>
    <name type="common">Transparent sea squirt</name>
    <name type="synonym">Ascidia intestinalis</name>
    <dbReference type="NCBI Taxonomy" id="7719"/>
    <lineage>
        <taxon>Eukaryota</taxon>
        <taxon>Metazoa</taxon>
        <taxon>Chordata</taxon>
        <taxon>Tunicata</taxon>
        <taxon>Ascidiacea</taxon>
        <taxon>Phlebobranchia</taxon>
        <taxon>Cionidae</taxon>
        <taxon>Ciona</taxon>
    </lineage>
</organism>
<reference evidence="15" key="4">
    <citation type="submission" date="2025-09" db="UniProtKB">
        <authorList>
            <consortium name="Ensembl"/>
        </authorList>
    </citation>
    <scope>IDENTIFICATION</scope>
</reference>
<dbReference type="CDD" id="cd09601">
    <property type="entry name" value="M1_APN-Q_like"/>
    <property type="match status" value="1"/>
</dbReference>
<dbReference type="Gene3D" id="2.60.40.1910">
    <property type="match status" value="1"/>
</dbReference>
<dbReference type="GO" id="GO:0008270">
    <property type="term" value="F:zinc ion binding"/>
    <property type="evidence" value="ECO:0007669"/>
    <property type="project" value="UniProtKB-UniRule"/>
</dbReference>
<dbReference type="EC" id="3.4.11.-" evidence="11"/>
<evidence type="ECO:0000256" key="10">
    <source>
        <dbReference type="PIRSR" id="PIRSR634016-4"/>
    </source>
</evidence>
<dbReference type="Gene3D" id="1.10.390.10">
    <property type="entry name" value="Neutral Protease Domain 2"/>
    <property type="match status" value="1"/>
</dbReference>
<evidence type="ECO:0000256" key="8">
    <source>
        <dbReference type="PIRSR" id="PIRSR634016-1"/>
    </source>
</evidence>
<name>F6YUT1_CIOIN</name>
<evidence type="ECO:0000256" key="1">
    <source>
        <dbReference type="ARBA" id="ARBA00010136"/>
    </source>
</evidence>
<dbReference type="GO" id="GO:0043171">
    <property type="term" value="P:peptide catabolic process"/>
    <property type="evidence" value="ECO:0000318"/>
    <property type="project" value="GO_Central"/>
</dbReference>
<feature type="binding site" evidence="9">
    <location>
        <position position="358"/>
    </location>
    <ligand>
        <name>Zn(2+)</name>
        <dbReference type="ChEBI" id="CHEBI:29105"/>
        <note>catalytic</note>
    </ligand>
</feature>
<evidence type="ECO:0000256" key="4">
    <source>
        <dbReference type="ARBA" id="ARBA00022723"/>
    </source>
</evidence>
<evidence type="ECO:0000313" key="16">
    <source>
        <dbReference type="Proteomes" id="UP000008144"/>
    </source>
</evidence>
<dbReference type="Pfam" id="PF01433">
    <property type="entry name" value="Peptidase_M1"/>
    <property type="match status" value="1"/>
</dbReference>
<dbReference type="InterPro" id="IPR042097">
    <property type="entry name" value="Aminopeptidase_N-like_N_sf"/>
</dbReference>
<evidence type="ECO:0000313" key="15">
    <source>
        <dbReference type="Ensembl" id="ENSCINP00000014130.3"/>
    </source>
</evidence>
<evidence type="ECO:0000259" key="13">
    <source>
        <dbReference type="Pfam" id="PF11838"/>
    </source>
</evidence>
<feature type="domain" description="Aminopeptidase N-like N-terminal" evidence="14">
    <location>
        <begin position="61"/>
        <end position="247"/>
    </location>
</feature>
<dbReference type="FunCoup" id="F6YUT1">
    <property type="interactions" value="348"/>
</dbReference>
<dbReference type="GO" id="GO:0005737">
    <property type="term" value="C:cytoplasm"/>
    <property type="evidence" value="ECO:0007669"/>
    <property type="project" value="UniProtKB-SubCell"/>
</dbReference>
<accession>F6YUT1</accession>
<feature type="binding site" evidence="9">
    <location>
        <position position="377"/>
    </location>
    <ligand>
        <name>Zn(2+)</name>
        <dbReference type="ChEBI" id="CHEBI:29105"/>
        <note>catalytic</note>
    </ligand>
</feature>
<dbReference type="Proteomes" id="UP000008144">
    <property type="component" value="Chromosome 9"/>
</dbReference>
<dbReference type="Gene3D" id="1.25.50.20">
    <property type="match status" value="1"/>
</dbReference>
<dbReference type="InterPro" id="IPR050344">
    <property type="entry name" value="Peptidase_M1_aminopeptidases"/>
</dbReference>
<keyword evidence="5 11" id="KW-0378">Hydrolase</keyword>
<reference evidence="15" key="3">
    <citation type="submission" date="2025-08" db="UniProtKB">
        <authorList>
            <consortium name="Ensembl"/>
        </authorList>
    </citation>
    <scope>IDENTIFICATION</scope>
</reference>
<dbReference type="InParanoid" id="F6YUT1"/>
<comment type="cofactor">
    <cofactor evidence="9 11">
        <name>Zn(2+)</name>
        <dbReference type="ChEBI" id="CHEBI:29105"/>
    </cofactor>
    <text evidence="9 11">Binds 1 zinc ion per subunit.</text>
</comment>
<evidence type="ECO:0000256" key="2">
    <source>
        <dbReference type="ARBA" id="ARBA00022438"/>
    </source>
</evidence>
<feature type="domain" description="ERAP1-like C-terminal" evidence="13">
    <location>
        <begin position="583"/>
        <end position="898"/>
    </location>
</feature>
<dbReference type="PANTHER" id="PTHR11533">
    <property type="entry name" value="PROTEASE M1 ZINC METALLOPROTEASE"/>
    <property type="match status" value="1"/>
</dbReference>
<evidence type="ECO:0000256" key="9">
    <source>
        <dbReference type="PIRSR" id="PIRSR634016-3"/>
    </source>
</evidence>
<sequence>MFLASVVSSFCSTTCELGPGVSLFGSLLKLSSVARCCVNQLLFSTMPAQKKPFSRLPSTVVPVNYNLWLKPCLKNFVFEGKQQIDVKVNEATNNIVLNCLDIKIASASFTAEGKSAIASSDISFQVENEKVVIQFPSDLPIGNGVLDMNFTGELNNKMKGFYRSKYVSGNGEEKFAAVTQFEATDARRCFPCWDEPAMKATFDTTLVVPKDLVALSNMNVIDESVYSEDNTLKVMKYAQTPIMSTYLLAFVVGEFDYVEDQTSNGVKVRVYTPVGKSAQGKFALEVATKALPFYKDYFGIPYPLAKMDLIAIADFCAGAMENWGLVTYRETALLIDETSSSAHTRQWVALVVSHELAHQWFGNLVTMEWWTHLWLNEGFASFMEYLATDHCHPKFDIWTQFVTHDLVRAMDLDSLDNSHPIEIPVGHPDEVDEIFDAISYSKGASVIRMLHNWIGDESFRKGMNVYLKKHAYKNAFTEDLWAALGDASGKPVQQVMTTWTKQMGYPVLNVEVKERTDNSITLSLSQSKFRANSMSANTDDSASLWSIPVSFSTSSSPKEPVKSILFDSQTTEVKIDGVARDAWVKLNPGTYGFYRVRYSSDLLTALLPAVRDRTLPARDRLGLQNDLFALASSGVAPTTDFLKALAAYENETDFTVWSDVDGKIGTLFSLLWNNDEAHGNFKKFTLKLMKRTADNMGWEAKDGEGHLESLLRSLVIRRMGECGCTNTITESAKRLSSHLDKSCCLHADLRAPVYGNVLSHGGKKDLETLLTLHKETDLHEERNRIERCLGSAKDPTLIKEVLDFAMSDRVRSNDRIFVIGSVATKHKVGRDLAWKYTKDNWDTLHEMYKGMFLISRLVKNTTENFGTEEMAKDVEDFFEKNPAMAAERTVQQSIEQIRQKSDWWKRDGEAICAWLKENTA</sequence>
<protein>
    <recommendedName>
        <fullName evidence="11">Aminopeptidase</fullName>
        <ecNumber evidence="11">3.4.11.-</ecNumber>
    </recommendedName>
</protein>
<evidence type="ECO:0000256" key="6">
    <source>
        <dbReference type="ARBA" id="ARBA00022833"/>
    </source>
</evidence>
<keyword evidence="7 11" id="KW-0482">Metalloprotease</keyword>
<proteinExistence type="inferred from homology"/>
<dbReference type="EMBL" id="EAAA01002950">
    <property type="status" value="NOT_ANNOTATED_CDS"/>
    <property type="molecule type" value="Genomic_DNA"/>
</dbReference>
<dbReference type="GO" id="GO:0016285">
    <property type="term" value="F:alanyl aminopeptidase activity"/>
    <property type="evidence" value="ECO:0007669"/>
    <property type="project" value="UniProtKB-EC"/>
</dbReference>
<gene>
    <name evidence="15" type="primary">LOC100183092</name>
</gene>
<evidence type="ECO:0000256" key="7">
    <source>
        <dbReference type="ARBA" id="ARBA00023049"/>
    </source>
</evidence>
<dbReference type="InterPro" id="IPR024571">
    <property type="entry name" value="ERAP1-like_C_dom"/>
</dbReference>
<feature type="domain" description="Peptidase M1 membrane alanine aminopeptidase" evidence="12">
    <location>
        <begin position="282"/>
        <end position="499"/>
    </location>
</feature>
<feature type="active site" description="Proton acceptor" evidence="8">
    <location>
        <position position="355"/>
    </location>
</feature>
<keyword evidence="3 11" id="KW-0645">Protease</keyword>
<dbReference type="HOGENOM" id="CLU_003705_0_1_1"/>
<dbReference type="Pfam" id="PF11838">
    <property type="entry name" value="ERAP1_C"/>
    <property type="match status" value="1"/>
</dbReference>
<dbReference type="Pfam" id="PF17900">
    <property type="entry name" value="Peptidase_M1_N"/>
    <property type="match status" value="1"/>
</dbReference>